<organism evidence="1 2">
    <name type="scientific">Hydrobacter penzbergensis</name>
    <dbReference type="NCBI Taxonomy" id="1235997"/>
    <lineage>
        <taxon>Bacteria</taxon>
        <taxon>Pseudomonadati</taxon>
        <taxon>Bacteroidota</taxon>
        <taxon>Chitinophagia</taxon>
        <taxon>Chitinophagales</taxon>
        <taxon>Chitinophagaceae</taxon>
        <taxon>Hydrobacter</taxon>
    </lineage>
</organism>
<evidence type="ECO:0000313" key="2">
    <source>
        <dbReference type="Proteomes" id="UP000198711"/>
    </source>
</evidence>
<proteinExistence type="predicted"/>
<protein>
    <recommendedName>
        <fullName evidence="3">Outer membrane protein beta-barrel domain-containing protein</fullName>
    </recommendedName>
</protein>
<evidence type="ECO:0000313" key="1">
    <source>
        <dbReference type="EMBL" id="SDX45368.1"/>
    </source>
</evidence>
<reference evidence="1 2" key="1">
    <citation type="submission" date="2016-10" db="EMBL/GenBank/DDBJ databases">
        <authorList>
            <person name="Varghese N."/>
            <person name="Submissions S."/>
        </authorList>
    </citation>
    <scope>NUCLEOTIDE SEQUENCE [LARGE SCALE GENOMIC DNA]</scope>
    <source>
        <strain evidence="1 2">DSM 25353</strain>
    </source>
</reference>
<keyword evidence="2" id="KW-1185">Reference proteome</keyword>
<evidence type="ECO:0008006" key="3">
    <source>
        <dbReference type="Google" id="ProtNLM"/>
    </source>
</evidence>
<comment type="caution">
    <text evidence="1">The sequence shown here is derived from an EMBL/GenBank/DDBJ whole genome shotgun (WGS) entry which is preliminary data.</text>
</comment>
<name>A0A8X8LGL3_9BACT</name>
<gene>
    <name evidence="1" type="ORF">SAMN05444410_11659</name>
</gene>
<dbReference type="EMBL" id="FNNO01000016">
    <property type="protein sequence ID" value="SDX45368.1"/>
    <property type="molecule type" value="Genomic_DNA"/>
</dbReference>
<accession>A0A8X8LGL3</accession>
<sequence length="193" mass="21768">MLATMKKQLVLSLAFCLLFFFTKAQLDKKTWLVGGNFSFSASTNSSTNHVRTNLFQIAPNVGYFLWDKLVAGIKLDITLQRDGYPTSTTTLHVNNNHFLYGLFTRYYLLNKEKQVNVLVEGNYAFGSNKASGYYPISDAKINKYSFFAGPVIYLNSNVGVEMVVGYFNYRDTKAEATTSGFQTNIGLQIHLMK</sequence>
<dbReference type="Proteomes" id="UP000198711">
    <property type="component" value="Unassembled WGS sequence"/>
</dbReference>
<dbReference type="AlphaFoldDB" id="A0A8X8LGL3"/>